<sequence length="125" mass="14059">MTTLIFGVGVGLFSILTLWMLVALIFLISLRIEKKIGWVCIIAILLVSAFTYILLKVPRASERPAPTNNKVYDRLFVWRIIILIVCFISSIISIVGYIKFGLVGGVRPVRITTWVLSFANIFSIL</sequence>
<reference evidence="2" key="2">
    <citation type="submission" date="2016-04" db="UniProtKB">
        <authorList>
            <consortium name="EnsemblMetazoa"/>
        </authorList>
    </citation>
    <scope>IDENTIFICATION</scope>
</reference>
<accession>A0A158NK61</accession>
<organism evidence="2 3">
    <name type="scientific">Atta cephalotes</name>
    <name type="common">Leafcutter ant</name>
    <dbReference type="NCBI Taxonomy" id="12957"/>
    <lineage>
        <taxon>Eukaryota</taxon>
        <taxon>Metazoa</taxon>
        <taxon>Ecdysozoa</taxon>
        <taxon>Arthropoda</taxon>
        <taxon>Hexapoda</taxon>
        <taxon>Insecta</taxon>
        <taxon>Pterygota</taxon>
        <taxon>Neoptera</taxon>
        <taxon>Endopterygota</taxon>
        <taxon>Hymenoptera</taxon>
        <taxon>Apocrita</taxon>
        <taxon>Aculeata</taxon>
        <taxon>Formicoidea</taxon>
        <taxon>Formicidae</taxon>
        <taxon>Myrmicinae</taxon>
        <taxon>Atta</taxon>
    </lineage>
</organism>
<evidence type="ECO:0000313" key="2">
    <source>
        <dbReference type="EnsemblMetazoa" id="XP_012057919.1"/>
    </source>
</evidence>
<dbReference type="EMBL" id="ADTU01018716">
    <property type="status" value="NOT_ANNOTATED_CDS"/>
    <property type="molecule type" value="Genomic_DNA"/>
</dbReference>
<dbReference type="EnsemblMetazoa" id="XM_012202529.1">
    <property type="protein sequence ID" value="XP_012057919.1"/>
    <property type="gene ID" value="LOC105621058"/>
</dbReference>
<evidence type="ECO:0000256" key="1">
    <source>
        <dbReference type="SAM" id="Phobius"/>
    </source>
</evidence>
<name>A0A158NK61_ATTCE</name>
<feature type="transmembrane region" description="Helical" evidence="1">
    <location>
        <begin position="75"/>
        <end position="98"/>
    </location>
</feature>
<dbReference type="Proteomes" id="UP000005205">
    <property type="component" value="Unassembled WGS sequence"/>
</dbReference>
<dbReference type="OrthoDB" id="7691320at2759"/>
<keyword evidence="1" id="KW-0472">Membrane</keyword>
<dbReference type="InParanoid" id="A0A158NK61"/>
<feature type="transmembrane region" description="Helical" evidence="1">
    <location>
        <begin position="6"/>
        <end position="29"/>
    </location>
</feature>
<gene>
    <name evidence="2" type="primary">105621058</name>
</gene>
<reference evidence="3" key="1">
    <citation type="journal article" date="2011" name="PLoS Genet.">
        <title>The genome sequence of the leaf-cutter ant Atta cephalotes reveals insights into its obligate symbiotic lifestyle.</title>
        <authorList>
            <person name="Suen G."/>
            <person name="Teiling C."/>
            <person name="Li L."/>
            <person name="Holt C."/>
            <person name="Abouheif E."/>
            <person name="Bornberg-Bauer E."/>
            <person name="Bouffard P."/>
            <person name="Caldera E.J."/>
            <person name="Cash E."/>
            <person name="Cavanaugh A."/>
            <person name="Denas O."/>
            <person name="Elhaik E."/>
            <person name="Fave M.J."/>
            <person name="Gadau J."/>
            <person name="Gibson J.D."/>
            <person name="Graur D."/>
            <person name="Grubbs K.J."/>
            <person name="Hagen D.E."/>
            <person name="Harkins T.T."/>
            <person name="Helmkampf M."/>
            <person name="Hu H."/>
            <person name="Johnson B.R."/>
            <person name="Kim J."/>
            <person name="Marsh S.E."/>
            <person name="Moeller J.A."/>
            <person name="Munoz-Torres M.C."/>
            <person name="Murphy M.C."/>
            <person name="Naughton M.C."/>
            <person name="Nigam S."/>
            <person name="Overson R."/>
            <person name="Rajakumar R."/>
            <person name="Reese J.T."/>
            <person name="Scott J.J."/>
            <person name="Smith C.R."/>
            <person name="Tao S."/>
            <person name="Tsutsui N.D."/>
            <person name="Viljakainen L."/>
            <person name="Wissler L."/>
            <person name="Yandell M.D."/>
            <person name="Zimmer F."/>
            <person name="Taylor J."/>
            <person name="Slater S.C."/>
            <person name="Clifton S.W."/>
            <person name="Warren W.C."/>
            <person name="Elsik C.G."/>
            <person name="Smith C.D."/>
            <person name="Weinstock G.M."/>
            <person name="Gerardo N.M."/>
            <person name="Currie C.R."/>
        </authorList>
    </citation>
    <scope>NUCLEOTIDE SEQUENCE [LARGE SCALE GENOMIC DNA]</scope>
</reference>
<keyword evidence="1" id="KW-0812">Transmembrane</keyword>
<evidence type="ECO:0000313" key="3">
    <source>
        <dbReference type="Proteomes" id="UP000005205"/>
    </source>
</evidence>
<keyword evidence="1" id="KW-1133">Transmembrane helix</keyword>
<feature type="transmembrane region" description="Helical" evidence="1">
    <location>
        <begin position="36"/>
        <end position="55"/>
    </location>
</feature>
<dbReference type="STRING" id="12957.A0A158NK61"/>
<protein>
    <recommendedName>
        <fullName evidence="4">Transmembrane protein 218</fullName>
    </recommendedName>
</protein>
<evidence type="ECO:0008006" key="4">
    <source>
        <dbReference type="Google" id="ProtNLM"/>
    </source>
</evidence>
<dbReference type="AlphaFoldDB" id="A0A158NK61"/>
<proteinExistence type="predicted"/>
<keyword evidence="3" id="KW-1185">Reference proteome</keyword>
<dbReference type="KEGG" id="acep:105621058"/>